<dbReference type="OrthoDB" id="7303283at2"/>
<gene>
    <name evidence="1" type="ORF">SAMN04490244_110116</name>
</gene>
<evidence type="ECO:0000313" key="2">
    <source>
        <dbReference type="Proteomes" id="UP000198885"/>
    </source>
</evidence>
<dbReference type="STRING" id="641238.SAMN04490244_110116"/>
<proteinExistence type="predicted"/>
<protein>
    <recommendedName>
        <fullName evidence="3">Alpha/beta hydrolase family protein</fullName>
    </recommendedName>
</protein>
<dbReference type="Gene3D" id="3.40.50.1820">
    <property type="entry name" value="alpha/beta hydrolase"/>
    <property type="match status" value="1"/>
</dbReference>
<evidence type="ECO:0008006" key="3">
    <source>
        <dbReference type="Google" id="ProtNLM"/>
    </source>
</evidence>
<dbReference type="AlphaFoldDB" id="A0A1H9WFL7"/>
<dbReference type="InterPro" id="IPR029058">
    <property type="entry name" value="AB_hydrolase_fold"/>
</dbReference>
<dbReference type="EMBL" id="FOGU01000010">
    <property type="protein sequence ID" value="SES32263.1"/>
    <property type="molecule type" value="Genomic_DNA"/>
</dbReference>
<sequence>MPLLSVTAAGTEPDIDETRLNAALDALPAEAPVIVMVHGYKFRPGDRRHCPHRHIMSLDPDPKASRALSWPRQLGVGAAEEPLCIGFGWPARGSIWRAWAEAERAGAALARLMARVAARRGAPARVIAHSLGARVALTGLSRAPEGAVGRVILISGAALRSDAAAALAGPAARTAEVVNVTSRENDLFDALLELLLAARDRAIGAGIGAPARGWLDLAIDDARTRAALEALGHRIAAPDRRICHWSGYLRPGLFPLYRRLLADPEALPLALLRRLLPEEPEPRWSRLLAPPASNLRPTLGAAPAERT</sequence>
<name>A0A1H9WFL7_9RHOB</name>
<dbReference type="SUPFAM" id="SSF53474">
    <property type="entry name" value="alpha/beta-Hydrolases"/>
    <property type="match status" value="1"/>
</dbReference>
<evidence type="ECO:0000313" key="1">
    <source>
        <dbReference type="EMBL" id="SES32263.1"/>
    </source>
</evidence>
<accession>A0A1H9WFL7</accession>
<organism evidence="1 2">
    <name type="scientific">Tranquillimonas rosea</name>
    <dbReference type="NCBI Taxonomy" id="641238"/>
    <lineage>
        <taxon>Bacteria</taxon>
        <taxon>Pseudomonadati</taxon>
        <taxon>Pseudomonadota</taxon>
        <taxon>Alphaproteobacteria</taxon>
        <taxon>Rhodobacterales</taxon>
        <taxon>Roseobacteraceae</taxon>
        <taxon>Tranquillimonas</taxon>
    </lineage>
</organism>
<keyword evidence="2" id="KW-1185">Reference proteome</keyword>
<dbReference type="RefSeq" id="WP_092695468.1">
    <property type="nucleotide sequence ID" value="NZ_FOGU01000010.1"/>
</dbReference>
<dbReference type="Proteomes" id="UP000198885">
    <property type="component" value="Unassembled WGS sequence"/>
</dbReference>
<reference evidence="1 2" key="1">
    <citation type="submission" date="2016-10" db="EMBL/GenBank/DDBJ databases">
        <authorList>
            <person name="de Groot N.N."/>
        </authorList>
    </citation>
    <scope>NUCLEOTIDE SEQUENCE [LARGE SCALE GENOMIC DNA]</scope>
    <source>
        <strain evidence="1 2">DSM 23042</strain>
    </source>
</reference>